<proteinExistence type="predicted"/>
<evidence type="ECO:0000259" key="1">
    <source>
        <dbReference type="PROSITE" id="PS51186"/>
    </source>
</evidence>
<dbReference type="InterPro" id="IPR000182">
    <property type="entry name" value="GNAT_dom"/>
</dbReference>
<reference evidence="2 3" key="1">
    <citation type="submission" date="2013-09" db="EMBL/GenBank/DDBJ databases">
        <title>Genome sequencing of Phaeobacter antarcticus sp. nov. SM1211.</title>
        <authorList>
            <person name="Zhang X.-Y."/>
            <person name="Liu C."/>
            <person name="Chen X.-L."/>
            <person name="Xie B.-B."/>
            <person name="Qin Q.-L."/>
            <person name="Rong J.-C."/>
            <person name="Zhang Y.-Z."/>
        </authorList>
    </citation>
    <scope>NUCLEOTIDE SEQUENCE [LARGE SCALE GENOMIC DNA]</scope>
    <source>
        <strain evidence="2 3">SM1211</strain>
    </source>
</reference>
<name>A0A2G8RD15_9RHOB</name>
<keyword evidence="3" id="KW-1185">Reference proteome</keyword>
<dbReference type="PANTHER" id="PTHR43792">
    <property type="entry name" value="GNAT FAMILY, PUTATIVE (AFU_ORTHOLOGUE AFUA_3G00765)-RELATED-RELATED"/>
    <property type="match status" value="1"/>
</dbReference>
<dbReference type="OrthoDB" id="9804153at2"/>
<dbReference type="Proteomes" id="UP000231259">
    <property type="component" value="Unassembled WGS sequence"/>
</dbReference>
<dbReference type="RefSeq" id="WP_099911616.1">
    <property type="nucleotide sequence ID" value="NZ_AWWI01000100.1"/>
</dbReference>
<dbReference type="EMBL" id="AWWI01000100">
    <property type="protein sequence ID" value="PIL19449.1"/>
    <property type="molecule type" value="Genomic_DNA"/>
</dbReference>
<evidence type="ECO:0000313" key="3">
    <source>
        <dbReference type="Proteomes" id="UP000231259"/>
    </source>
</evidence>
<feature type="domain" description="N-acetyltransferase" evidence="1">
    <location>
        <begin position="37"/>
        <end position="179"/>
    </location>
</feature>
<comment type="caution">
    <text evidence="2">The sequence shown here is derived from an EMBL/GenBank/DDBJ whole genome shotgun (WGS) entry which is preliminary data.</text>
</comment>
<dbReference type="SUPFAM" id="SSF55729">
    <property type="entry name" value="Acyl-CoA N-acyltransferases (Nat)"/>
    <property type="match status" value="1"/>
</dbReference>
<dbReference type="Gene3D" id="3.40.630.30">
    <property type="match status" value="1"/>
</dbReference>
<sequence>MSLDHAVVQPTVLTERFDLRPLRRSDAGLIAYYTADKRLADMTTSIPHPLPPGATEAYVSRAMSPERSEDIWAMDGTKVDGAEVMGVISLERMDRNQSEVGYWVAPAFWNTGLASEAVRALIEANPMNSETMFASVFQENLASARVLTNCGFEYIGDAEAFCVARNTKVATWTYLRRLG</sequence>
<organism evidence="2 3">
    <name type="scientific">Puniceibacterium antarcticum</name>
    <dbReference type="NCBI Taxonomy" id="1206336"/>
    <lineage>
        <taxon>Bacteria</taxon>
        <taxon>Pseudomonadati</taxon>
        <taxon>Pseudomonadota</taxon>
        <taxon>Alphaproteobacteria</taxon>
        <taxon>Rhodobacterales</taxon>
        <taxon>Paracoccaceae</taxon>
        <taxon>Puniceibacterium</taxon>
    </lineage>
</organism>
<protein>
    <recommendedName>
        <fullName evidence="1">N-acetyltransferase domain-containing protein</fullName>
    </recommendedName>
</protein>
<evidence type="ECO:0000313" key="2">
    <source>
        <dbReference type="EMBL" id="PIL19449.1"/>
    </source>
</evidence>
<dbReference type="PROSITE" id="PS51186">
    <property type="entry name" value="GNAT"/>
    <property type="match status" value="1"/>
</dbReference>
<dbReference type="GO" id="GO:0016747">
    <property type="term" value="F:acyltransferase activity, transferring groups other than amino-acyl groups"/>
    <property type="evidence" value="ECO:0007669"/>
    <property type="project" value="InterPro"/>
</dbReference>
<dbReference type="Pfam" id="PF13302">
    <property type="entry name" value="Acetyltransf_3"/>
    <property type="match status" value="1"/>
</dbReference>
<accession>A0A2G8RD15</accession>
<dbReference type="AlphaFoldDB" id="A0A2G8RD15"/>
<gene>
    <name evidence="2" type="ORF">P775_15015</name>
</gene>
<dbReference type="InterPro" id="IPR051531">
    <property type="entry name" value="N-acetyltransferase"/>
</dbReference>
<dbReference type="InterPro" id="IPR016181">
    <property type="entry name" value="Acyl_CoA_acyltransferase"/>
</dbReference>